<dbReference type="Proteomes" id="UP000886501">
    <property type="component" value="Unassembled WGS sequence"/>
</dbReference>
<accession>A0ACB6Z2P4</accession>
<evidence type="ECO:0000313" key="2">
    <source>
        <dbReference type="Proteomes" id="UP000886501"/>
    </source>
</evidence>
<proteinExistence type="predicted"/>
<reference evidence="1" key="2">
    <citation type="journal article" date="2020" name="Nat. Commun.">
        <title>Large-scale genome sequencing of mycorrhizal fungi provides insights into the early evolution of symbiotic traits.</title>
        <authorList>
            <person name="Miyauchi S."/>
            <person name="Kiss E."/>
            <person name="Kuo A."/>
            <person name="Drula E."/>
            <person name="Kohler A."/>
            <person name="Sanchez-Garcia M."/>
            <person name="Morin E."/>
            <person name="Andreopoulos B."/>
            <person name="Barry K.W."/>
            <person name="Bonito G."/>
            <person name="Buee M."/>
            <person name="Carver A."/>
            <person name="Chen C."/>
            <person name="Cichocki N."/>
            <person name="Clum A."/>
            <person name="Culley D."/>
            <person name="Crous P.W."/>
            <person name="Fauchery L."/>
            <person name="Girlanda M."/>
            <person name="Hayes R.D."/>
            <person name="Keri Z."/>
            <person name="LaButti K."/>
            <person name="Lipzen A."/>
            <person name="Lombard V."/>
            <person name="Magnuson J."/>
            <person name="Maillard F."/>
            <person name="Murat C."/>
            <person name="Nolan M."/>
            <person name="Ohm R.A."/>
            <person name="Pangilinan J."/>
            <person name="Pereira M.F."/>
            <person name="Perotto S."/>
            <person name="Peter M."/>
            <person name="Pfister S."/>
            <person name="Riley R."/>
            <person name="Sitrit Y."/>
            <person name="Stielow J.B."/>
            <person name="Szollosi G."/>
            <person name="Zifcakova L."/>
            <person name="Stursova M."/>
            <person name="Spatafora J.W."/>
            <person name="Tedersoo L."/>
            <person name="Vaario L.M."/>
            <person name="Yamada A."/>
            <person name="Yan M."/>
            <person name="Wang P."/>
            <person name="Xu J."/>
            <person name="Bruns T."/>
            <person name="Baldrian P."/>
            <person name="Vilgalys R."/>
            <person name="Dunand C."/>
            <person name="Henrissat B."/>
            <person name="Grigoriev I.V."/>
            <person name="Hibbett D."/>
            <person name="Nagy L.G."/>
            <person name="Martin F.M."/>
        </authorList>
    </citation>
    <scope>NUCLEOTIDE SEQUENCE</scope>
    <source>
        <strain evidence="1">P2</strain>
    </source>
</reference>
<name>A0ACB6Z2P4_THEGA</name>
<sequence length="128" mass="13800">MRNRLNNPLPASRKRGWVPSSSEPSHASTNEDFTTGFFDTPKYYNINEMGGVASKPGFIHDGRWSNGMGSGVGDRRKWDDGGEDESENAMEAELPPAKRRKGLAGSIVSTALSAALIGTAVGLTVYRL</sequence>
<comment type="caution">
    <text evidence="1">The sequence shown here is derived from an EMBL/GenBank/DDBJ whole genome shotgun (WGS) entry which is preliminary data.</text>
</comment>
<reference evidence="1" key="1">
    <citation type="submission" date="2019-10" db="EMBL/GenBank/DDBJ databases">
        <authorList>
            <consortium name="DOE Joint Genome Institute"/>
            <person name="Kuo A."/>
            <person name="Miyauchi S."/>
            <person name="Kiss E."/>
            <person name="Drula E."/>
            <person name="Kohler A."/>
            <person name="Sanchez-Garcia M."/>
            <person name="Andreopoulos B."/>
            <person name="Barry K.W."/>
            <person name="Bonito G."/>
            <person name="Buee M."/>
            <person name="Carver A."/>
            <person name="Chen C."/>
            <person name="Cichocki N."/>
            <person name="Clum A."/>
            <person name="Culley D."/>
            <person name="Crous P.W."/>
            <person name="Fauchery L."/>
            <person name="Girlanda M."/>
            <person name="Hayes R."/>
            <person name="Keri Z."/>
            <person name="Labutti K."/>
            <person name="Lipzen A."/>
            <person name="Lombard V."/>
            <person name="Magnuson J."/>
            <person name="Maillard F."/>
            <person name="Morin E."/>
            <person name="Murat C."/>
            <person name="Nolan M."/>
            <person name="Ohm R."/>
            <person name="Pangilinan J."/>
            <person name="Pereira M."/>
            <person name="Perotto S."/>
            <person name="Peter M."/>
            <person name="Riley R."/>
            <person name="Sitrit Y."/>
            <person name="Stielow B."/>
            <person name="Szollosi G."/>
            <person name="Zifcakova L."/>
            <person name="Stursova M."/>
            <person name="Spatafora J.W."/>
            <person name="Tedersoo L."/>
            <person name="Vaario L.-M."/>
            <person name="Yamada A."/>
            <person name="Yan M."/>
            <person name="Wang P."/>
            <person name="Xu J."/>
            <person name="Bruns T."/>
            <person name="Baldrian P."/>
            <person name="Vilgalys R."/>
            <person name="Henrissat B."/>
            <person name="Grigoriev I.V."/>
            <person name="Hibbett D."/>
            <person name="Nagy L.G."/>
            <person name="Martin F.M."/>
        </authorList>
    </citation>
    <scope>NUCLEOTIDE SEQUENCE</scope>
    <source>
        <strain evidence="1">P2</strain>
    </source>
</reference>
<protein>
    <submittedName>
        <fullName evidence="1">Uncharacterized protein</fullName>
    </submittedName>
</protein>
<keyword evidence="2" id="KW-1185">Reference proteome</keyword>
<organism evidence="1 2">
    <name type="scientific">Thelephora ganbajun</name>
    <name type="common">Ganba fungus</name>
    <dbReference type="NCBI Taxonomy" id="370292"/>
    <lineage>
        <taxon>Eukaryota</taxon>
        <taxon>Fungi</taxon>
        <taxon>Dikarya</taxon>
        <taxon>Basidiomycota</taxon>
        <taxon>Agaricomycotina</taxon>
        <taxon>Agaricomycetes</taxon>
        <taxon>Thelephorales</taxon>
        <taxon>Thelephoraceae</taxon>
        <taxon>Thelephora</taxon>
    </lineage>
</organism>
<dbReference type="EMBL" id="MU118182">
    <property type="protein sequence ID" value="KAF9643828.1"/>
    <property type="molecule type" value="Genomic_DNA"/>
</dbReference>
<evidence type="ECO:0000313" key="1">
    <source>
        <dbReference type="EMBL" id="KAF9643828.1"/>
    </source>
</evidence>
<gene>
    <name evidence="1" type="ORF">BDM02DRAFT_1315196</name>
</gene>